<accession>A0AAV0S3Q1</accession>
<gene>
    <name evidence="2" type="ORF">LITE_LOCUS50861</name>
</gene>
<reference evidence="2" key="1">
    <citation type="submission" date="2022-08" db="EMBL/GenBank/DDBJ databases">
        <authorList>
            <person name="Gutierrez-Valencia J."/>
        </authorList>
    </citation>
    <scope>NUCLEOTIDE SEQUENCE</scope>
</reference>
<dbReference type="Proteomes" id="UP001154282">
    <property type="component" value="Unassembled WGS sequence"/>
</dbReference>
<dbReference type="AlphaFoldDB" id="A0AAV0S3Q1"/>
<organism evidence="2 3">
    <name type="scientific">Linum tenue</name>
    <dbReference type="NCBI Taxonomy" id="586396"/>
    <lineage>
        <taxon>Eukaryota</taxon>
        <taxon>Viridiplantae</taxon>
        <taxon>Streptophyta</taxon>
        <taxon>Embryophyta</taxon>
        <taxon>Tracheophyta</taxon>
        <taxon>Spermatophyta</taxon>
        <taxon>Magnoliopsida</taxon>
        <taxon>eudicotyledons</taxon>
        <taxon>Gunneridae</taxon>
        <taxon>Pentapetalae</taxon>
        <taxon>rosids</taxon>
        <taxon>fabids</taxon>
        <taxon>Malpighiales</taxon>
        <taxon>Linaceae</taxon>
        <taxon>Linum</taxon>
    </lineage>
</organism>
<protein>
    <submittedName>
        <fullName evidence="2">Uncharacterized protein</fullName>
    </submittedName>
</protein>
<feature type="compositionally biased region" description="Polar residues" evidence="1">
    <location>
        <begin position="92"/>
        <end position="102"/>
    </location>
</feature>
<dbReference type="EMBL" id="CAMGYJ010000011">
    <property type="protein sequence ID" value="CAI0626458.1"/>
    <property type="molecule type" value="Genomic_DNA"/>
</dbReference>
<proteinExistence type="predicted"/>
<name>A0AAV0S3Q1_9ROSI</name>
<comment type="caution">
    <text evidence="2">The sequence shown here is derived from an EMBL/GenBank/DDBJ whole genome shotgun (WGS) entry which is preliminary data.</text>
</comment>
<sequence length="142" mass="15892">MCFKITSPVRIGRKCVRGDGNPFPISTYYLQPPYMSFPCTRLETPAPGMAGKSRAPAKPLLGGSPRFLKKQVGTLEKKNKKTSKKKKEKGFQPSSRGKSSTLKKCESMILCFLESRHPRFICPLFTICHDADSRLVLSPKKL</sequence>
<evidence type="ECO:0000256" key="1">
    <source>
        <dbReference type="SAM" id="MobiDB-lite"/>
    </source>
</evidence>
<feature type="region of interest" description="Disordered" evidence="1">
    <location>
        <begin position="71"/>
        <end position="102"/>
    </location>
</feature>
<evidence type="ECO:0000313" key="3">
    <source>
        <dbReference type="Proteomes" id="UP001154282"/>
    </source>
</evidence>
<evidence type="ECO:0000313" key="2">
    <source>
        <dbReference type="EMBL" id="CAI0626458.1"/>
    </source>
</evidence>
<keyword evidence="3" id="KW-1185">Reference proteome</keyword>
<feature type="compositionally biased region" description="Basic residues" evidence="1">
    <location>
        <begin position="78"/>
        <end position="88"/>
    </location>
</feature>